<keyword evidence="5" id="KW-0677">Repeat</keyword>
<gene>
    <name evidence="13" type="ORF">SOCG_01698</name>
</gene>
<dbReference type="FunFam" id="3.30.70.330:FF:000059">
    <property type="entry name" value="splicing factor 3B subunit 4"/>
    <property type="match status" value="1"/>
</dbReference>
<keyword evidence="4" id="KW-0747">Spliceosome</keyword>
<dbReference type="PANTHER" id="PTHR48030">
    <property type="entry name" value="SPLICING FACTOR 3B SUBUNIT 4"/>
    <property type="match status" value="1"/>
</dbReference>
<dbReference type="InterPro" id="IPR034159">
    <property type="entry name" value="SF3B4_RRM2"/>
</dbReference>
<dbReference type="eggNOG" id="KOG0131">
    <property type="taxonomic scope" value="Eukaryota"/>
</dbReference>
<evidence type="ECO:0000256" key="7">
    <source>
        <dbReference type="ARBA" id="ARBA00023187"/>
    </source>
</evidence>
<dbReference type="OMA" id="HNGFGFC"/>
<dbReference type="InterPro" id="IPR034158">
    <property type="entry name" value="SF3B4_RRM1"/>
</dbReference>
<evidence type="ECO:0000256" key="11">
    <source>
        <dbReference type="SAM" id="MobiDB-lite"/>
    </source>
</evidence>
<evidence type="ECO:0000256" key="10">
    <source>
        <dbReference type="PROSITE-ProRule" id="PRU00176"/>
    </source>
</evidence>
<dbReference type="Gene3D" id="3.30.70.330">
    <property type="match status" value="2"/>
</dbReference>
<name>S9PQJ9_SCHOY</name>
<feature type="compositionally biased region" description="Polar residues" evidence="11">
    <location>
        <begin position="317"/>
        <end position="329"/>
    </location>
</feature>
<evidence type="ECO:0000256" key="1">
    <source>
        <dbReference type="ARBA" id="ARBA00004123"/>
    </source>
</evidence>
<dbReference type="GO" id="GO:0008380">
    <property type="term" value="P:RNA splicing"/>
    <property type="evidence" value="ECO:0007669"/>
    <property type="project" value="UniProtKB-KW"/>
</dbReference>
<dbReference type="VEuPathDB" id="FungiDB:SOCG_01698"/>
<dbReference type="CDD" id="cd12334">
    <property type="entry name" value="RRM1_SF3B4"/>
    <property type="match status" value="1"/>
</dbReference>
<keyword evidence="14" id="KW-1185">Reference proteome</keyword>
<dbReference type="FunFam" id="3.30.70.330:FF:000505">
    <property type="entry name" value="Splicing factor 3B subunit 4"/>
    <property type="match status" value="1"/>
</dbReference>
<evidence type="ECO:0000256" key="8">
    <source>
        <dbReference type="ARBA" id="ARBA00023242"/>
    </source>
</evidence>
<dbReference type="CDD" id="cd12335">
    <property type="entry name" value="RRM2_SF3B4"/>
    <property type="match status" value="1"/>
</dbReference>
<feature type="domain" description="RRM" evidence="12">
    <location>
        <begin position="99"/>
        <end position="177"/>
    </location>
</feature>
<feature type="region of interest" description="Disordered" evidence="11">
    <location>
        <begin position="205"/>
        <end position="230"/>
    </location>
</feature>
<dbReference type="OrthoDB" id="10259687at2759"/>
<dbReference type="GO" id="GO:0003723">
    <property type="term" value="F:RNA binding"/>
    <property type="evidence" value="ECO:0007669"/>
    <property type="project" value="UniProtKB-UniRule"/>
</dbReference>
<evidence type="ECO:0000256" key="2">
    <source>
        <dbReference type="ARBA" id="ARBA00008363"/>
    </source>
</evidence>
<dbReference type="PROSITE" id="PS50102">
    <property type="entry name" value="RRM"/>
    <property type="match status" value="2"/>
</dbReference>
<dbReference type="EMBL" id="KE503208">
    <property type="protein sequence ID" value="EPX71481.1"/>
    <property type="molecule type" value="Genomic_DNA"/>
</dbReference>
<dbReference type="GO" id="GO:0006397">
    <property type="term" value="P:mRNA processing"/>
    <property type="evidence" value="ECO:0007669"/>
    <property type="project" value="UniProtKB-KW"/>
</dbReference>
<evidence type="ECO:0000313" key="13">
    <source>
        <dbReference type="EMBL" id="EPX71481.1"/>
    </source>
</evidence>
<dbReference type="Pfam" id="PF00076">
    <property type="entry name" value="RRM_1"/>
    <property type="match status" value="2"/>
</dbReference>
<dbReference type="InterPro" id="IPR052084">
    <property type="entry name" value="SF3B4_spliceosome_assoc"/>
</dbReference>
<reference evidence="13 14" key="1">
    <citation type="journal article" date="2011" name="Science">
        <title>Comparative functional genomics of the fission yeasts.</title>
        <authorList>
            <person name="Rhind N."/>
            <person name="Chen Z."/>
            <person name="Yassour M."/>
            <person name="Thompson D.A."/>
            <person name="Haas B.J."/>
            <person name="Habib N."/>
            <person name="Wapinski I."/>
            <person name="Roy S."/>
            <person name="Lin M.F."/>
            <person name="Heiman D.I."/>
            <person name="Young S.K."/>
            <person name="Furuya K."/>
            <person name="Guo Y."/>
            <person name="Pidoux A."/>
            <person name="Chen H.M."/>
            <person name="Robbertse B."/>
            <person name="Goldberg J.M."/>
            <person name="Aoki K."/>
            <person name="Bayne E.H."/>
            <person name="Berlin A.M."/>
            <person name="Desjardins C.A."/>
            <person name="Dobbs E."/>
            <person name="Dukaj L."/>
            <person name="Fan L."/>
            <person name="FitzGerald M.G."/>
            <person name="French C."/>
            <person name="Gujja S."/>
            <person name="Hansen K."/>
            <person name="Keifenheim D."/>
            <person name="Levin J.Z."/>
            <person name="Mosher R.A."/>
            <person name="Mueller C.A."/>
            <person name="Pfiffner J."/>
            <person name="Priest M."/>
            <person name="Russ C."/>
            <person name="Smialowska A."/>
            <person name="Swoboda P."/>
            <person name="Sykes S.M."/>
            <person name="Vaughn M."/>
            <person name="Vengrova S."/>
            <person name="Yoder R."/>
            <person name="Zeng Q."/>
            <person name="Allshire R."/>
            <person name="Baulcombe D."/>
            <person name="Birren B.W."/>
            <person name="Brown W."/>
            <person name="Ekwall K."/>
            <person name="Kellis M."/>
            <person name="Leatherwood J."/>
            <person name="Levin H."/>
            <person name="Margalit H."/>
            <person name="Martienssen R."/>
            <person name="Nieduszynski C.A."/>
            <person name="Spatafora J.W."/>
            <person name="Friedman N."/>
            <person name="Dalgaard J.Z."/>
            <person name="Baumann P."/>
            <person name="Niki H."/>
            <person name="Regev A."/>
            <person name="Nusbaum C."/>
        </authorList>
    </citation>
    <scope>NUCLEOTIDE SEQUENCE [LARGE SCALE GENOMIC DNA]</scope>
    <source>
        <strain evidence="14">yFS286</strain>
    </source>
</reference>
<evidence type="ECO:0000256" key="6">
    <source>
        <dbReference type="ARBA" id="ARBA00022884"/>
    </source>
</evidence>
<evidence type="ECO:0000256" key="9">
    <source>
        <dbReference type="ARBA" id="ARBA00070533"/>
    </source>
</evidence>
<keyword evidence="7" id="KW-0508">mRNA splicing</keyword>
<evidence type="ECO:0000256" key="5">
    <source>
        <dbReference type="ARBA" id="ARBA00022737"/>
    </source>
</evidence>
<dbReference type="Proteomes" id="UP000016088">
    <property type="component" value="Unassembled WGS sequence"/>
</dbReference>
<organism evidence="13 14">
    <name type="scientific">Schizosaccharomyces octosporus (strain yFS286)</name>
    <name type="common">Fission yeast</name>
    <name type="synonym">Octosporomyces octosporus</name>
    <dbReference type="NCBI Taxonomy" id="483514"/>
    <lineage>
        <taxon>Eukaryota</taxon>
        <taxon>Fungi</taxon>
        <taxon>Dikarya</taxon>
        <taxon>Ascomycota</taxon>
        <taxon>Taphrinomycotina</taxon>
        <taxon>Schizosaccharomycetes</taxon>
        <taxon>Schizosaccharomycetales</taxon>
        <taxon>Schizosaccharomycetaceae</taxon>
        <taxon>Schizosaccharomyces</taxon>
    </lineage>
</organism>
<dbReference type="GO" id="GO:0071011">
    <property type="term" value="C:precatalytic spliceosome"/>
    <property type="evidence" value="ECO:0007669"/>
    <property type="project" value="TreeGrafter"/>
</dbReference>
<dbReference type="RefSeq" id="XP_013020105.1">
    <property type="nucleotide sequence ID" value="XM_013164651.1"/>
</dbReference>
<evidence type="ECO:0000256" key="4">
    <source>
        <dbReference type="ARBA" id="ARBA00022728"/>
    </source>
</evidence>
<sequence length="329" mass="35454">MAAREEKNQEATIYLGNLDERVTDSILFELCLQAGPVGNIHIPRDRVRNSHNGFGFCEFVNEHDAEYACQIFNQIKLYGKPLRVNKSSQDRNTGSLVGANLFIGNLDPLVDERVLYDTFSALGQLIKTPQVVRDDNGRSKGFGFVNFDSFETADAAIEAMNNQFLMNKPITVSYAYKREGKGERHGDLAERKLAAAAKKNKVAITPQSTLPPGFTPAAPSSNPASSGSATPNIAPSAIPPLPVIGANATPPNAPLPGAIPFATPQIYPPMPNMAPMMNMPFNPVGSSIIPPPPPPGMMMSSTPSTVSVPGMPPMPTYQQIPSQSNQPRR</sequence>
<evidence type="ECO:0000313" key="14">
    <source>
        <dbReference type="Proteomes" id="UP000016088"/>
    </source>
</evidence>
<keyword evidence="3" id="KW-0507">mRNA processing</keyword>
<accession>S9PQJ9</accession>
<dbReference type="PANTHER" id="PTHR48030:SF3">
    <property type="entry name" value="SPLICING FACTOR 3B SUBUNIT 4"/>
    <property type="match status" value="1"/>
</dbReference>
<dbReference type="AlphaFoldDB" id="S9PQJ9"/>
<dbReference type="SUPFAM" id="SSF54928">
    <property type="entry name" value="RNA-binding domain, RBD"/>
    <property type="match status" value="1"/>
</dbReference>
<comment type="similarity">
    <text evidence="2">Belongs to the SF3B4 family.</text>
</comment>
<keyword evidence="6 10" id="KW-0694">RNA-binding</keyword>
<proteinExistence type="inferred from homology"/>
<comment type="subcellular location">
    <subcellularLocation>
        <location evidence="1">Nucleus</location>
    </subcellularLocation>
</comment>
<dbReference type="GeneID" id="25030678"/>
<dbReference type="GO" id="GO:0005730">
    <property type="term" value="C:nucleolus"/>
    <property type="evidence" value="ECO:0007669"/>
    <property type="project" value="TreeGrafter"/>
</dbReference>
<evidence type="ECO:0000259" key="12">
    <source>
        <dbReference type="PROSITE" id="PS50102"/>
    </source>
</evidence>
<dbReference type="InterPro" id="IPR012677">
    <property type="entry name" value="Nucleotide-bd_a/b_plait_sf"/>
</dbReference>
<dbReference type="SMART" id="SM00360">
    <property type="entry name" value="RRM"/>
    <property type="match status" value="2"/>
</dbReference>
<dbReference type="GO" id="GO:0048026">
    <property type="term" value="P:positive regulation of mRNA splicing, via spliceosome"/>
    <property type="evidence" value="ECO:0007669"/>
    <property type="project" value="TreeGrafter"/>
</dbReference>
<feature type="compositionally biased region" description="Low complexity" evidence="11">
    <location>
        <begin position="300"/>
        <end position="309"/>
    </location>
</feature>
<dbReference type="InterPro" id="IPR000504">
    <property type="entry name" value="RRM_dom"/>
</dbReference>
<feature type="compositionally biased region" description="Low complexity" evidence="11">
    <location>
        <begin position="215"/>
        <end position="230"/>
    </location>
</feature>
<feature type="domain" description="RRM" evidence="12">
    <location>
        <begin position="11"/>
        <end position="89"/>
    </location>
</feature>
<dbReference type="InterPro" id="IPR035979">
    <property type="entry name" value="RBD_domain_sf"/>
</dbReference>
<protein>
    <recommendedName>
        <fullName evidence="9">Splicing factor 3B subunit 4</fullName>
    </recommendedName>
</protein>
<dbReference type="GO" id="GO:0005686">
    <property type="term" value="C:U2 snRNP"/>
    <property type="evidence" value="ECO:0007669"/>
    <property type="project" value="EnsemblFungi"/>
</dbReference>
<keyword evidence="8" id="KW-0539">Nucleus</keyword>
<feature type="region of interest" description="Disordered" evidence="11">
    <location>
        <begin position="300"/>
        <end position="329"/>
    </location>
</feature>
<evidence type="ECO:0000256" key="3">
    <source>
        <dbReference type="ARBA" id="ARBA00022664"/>
    </source>
</evidence>
<dbReference type="HOGENOM" id="CLU_012062_21_2_1"/>